<dbReference type="PANTHER" id="PTHR45755">
    <property type="match status" value="1"/>
</dbReference>
<keyword evidence="11" id="KW-0864">Zinc transport</keyword>
<feature type="transmembrane region" description="Helical" evidence="22">
    <location>
        <begin position="352"/>
        <end position="372"/>
    </location>
</feature>
<evidence type="ECO:0000256" key="15">
    <source>
        <dbReference type="ARBA" id="ARBA00023136"/>
    </source>
</evidence>
<feature type="region of interest" description="Disordered" evidence="21">
    <location>
        <begin position="481"/>
        <end position="527"/>
    </location>
</feature>
<dbReference type="InterPro" id="IPR002524">
    <property type="entry name" value="Cation_efflux"/>
</dbReference>
<keyword evidence="10" id="KW-0862">Zinc</keyword>
<dbReference type="GO" id="GO:0046872">
    <property type="term" value="F:metal ion binding"/>
    <property type="evidence" value="ECO:0007669"/>
    <property type="project" value="UniProtKB-KW"/>
</dbReference>
<comment type="subunit">
    <text evidence="16">Heterodimer with SLC30A6/ZNT6; form a functional zinc ion transmembrane transporter.</text>
</comment>
<evidence type="ECO:0000256" key="22">
    <source>
        <dbReference type="SAM" id="Phobius"/>
    </source>
</evidence>
<gene>
    <name evidence="24" type="ORF">GPM918_LOCUS6523</name>
    <name evidence="25" type="ORF">SRO942_LOCUS6523</name>
</gene>
<evidence type="ECO:0000259" key="23">
    <source>
        <dbReference type="Pfam" id="PF01545"/>
    </source>
</evidence>
<organism evidence="24 26">
    <name type="scientific">Didymodactylos carnosus</name>
    <dbReference type="NCBI Taxonomy" id="1234261"/>
    <lineage>
        <taxon>Eukaryota</taxon>
        <taxon>Metazoa</taxon>
        <taxon>Spiralia</taxon>
        <taxon>Gnathifera</taxon>
        <taxon>Rotifera</taxon>
        <taxon>Eurotatoria</taxon>
        <taxon>Bdelloidea</taxon>
        <taxon>Philodinida</taxon>
        <taxon>Philodinidae</taxon>
        <taxon>Didymodactylos</taxon>
    </lineage>
</organism>
<keyword evidence="15 22" id="KW-0472">Membrane</keyword>
<evidence type="ECO:0000256" key="17">
    <source>
        <dbReference type="ARBA" id="ARBA00040846"/>
    </source>
</evidence>
<feature type="transmembrane region" description="Helical" evidence="22">
    <location>
        <begin position="102"/>
        <end position="128"/>
    </location>
</feature>
<evidence type="ECO:0000313" key="24">
    <source>
        <dbReference type="EMBL" id="CAF0859794.1"/>
    </source>
</evidence>
<evidence type="ECO:0000256" key="12">
    <source>
        <dbReference type="ARBA" id="ARBA00022989"/>
    </source>
</evidence>
<dbReference type="Gene3D" id="1.20.1510.10">
    <property type="entry name" value="Cation efflux protein transmembrane domain"/>
    <property type="match status" value="1"/>
</dbReference>
<comment type="similarity">
    <text evidence="5">Belongs to the cation diffusion facilitator (CDF) transporter (TC 2.A.4) family. SLC30A subfamily.</text>
</comment>
<evidence type="ECO:0000256" key="6">
    <source>
        <dbReference type="ARBA" id="ARBA00022448"/>
    </source>
</evidence>
<dbReference type="Proteomes" id="UP000663829">
    <property type="component" value="Unassembled WGS sequence"/>
</dbReference>
<protein>
    <recommendedName>
        <fullName evidence="17">Proton-coupled zinc antiporter SLC30A5</fullName>
    </recommendedName>
    <alternativeName>
        <fullName evidence="19">Solute carrier family 30 member 5</fullName>
    </alternativeName>
    <alternativeName>
        <fullName evidence="18">Zinc transporter 5</fullName>
    </alternativeName>
</protein>
<dbReference type="SUPFAM" id="SSF161111">
    <property type="entry name" value="Cation efflux protein transmembrane domain-like"/>
    <property type="match status" value="1"/>
</dbReference>
<evidence type="ECO:0000256" key="18">
    <source>
        <dbReference type="ARBA" id="ARBA00042038"/>
    </source>
</evidence>
<evidence type="ECO:0000256" key="20">
    <source>
        <dbReference type="ARBA" id="ARBA00048349"/>
    </source>
</evidence>
<evidence type="ECO:0000256" key="5">
    <source>
        <dbReference type="ARBA" id="ARBA00008873"/>
    </source>
</evidence>
<dbReference type="GO" id="GO:0012507">
    <property type="term" value="C:ER to Golgi transport vesicle membrane"/>
    <property type="evidence" value="ECO:0007669"/>
    <property type="project" value="UniProtKB-SubCell"/>
</dbReference>
<dbReference type="PANTHER" id="PTHR45755:SF1">
    <property type="entry name" value="PROTON-COUPLED ZINC ANTIPORTER SLC30A5"/>
    <property type="match status" value="1"/>
</dbReference>
<feature type="transmembrane region" description="Helical" evidence="22">
    <location>
        <begin position="565"/>
        <end position="587"/>
    </location>
</feature>
<evidence type="ECO:0000256" key="2">
    <source>
        <dbReference type="ARBA" id="ARBA00004205"/>
    </source>
</evidence>
<evidence type="ECO:0000256" key="4">
    <source>
        <dbReference type="ARBA" id="ARBA00004638"/>
    </source>
</evidence>
<evidence type="ECO:0000256" key="13">
    <source>
        <dbReference type="ARBA" id="ARBA00023034"/>
    </source>
</evidence>
<feature type="compositionally biased region" description="Basic and acidic residues" evidence="21">
    <location>
        <begin position="499"/>
        <end position="527"/>
    </location>
</feature>
<keyword evidence="26" id="KW-1185">Reference proteome</keyword>
<feature type="domain" description="Cation efflux protein transmembrane" evidence="23">
    <location>
        <begin position="352"/>
        <end position="595"/>
    </location>
</feature>
<evidence type="ECO:0000256" key="8">
    <source>
        <dbReference type="ARBA" id="ARBA00022692"/>
    </source>
</evidence>
<comment type="catalytic activity">
    <reaction evidence="20">
        <text>Zn(2+)(in) + 2 H(+)(out) = Zn(2+)(out) + 2 H(+)(in)</text>
        <dbReference type="Rhea" id="RHEA:72627"/>
        <dbReference type="ChEBI" id="CHEBI:15378"/>
        <dbReference type="ChEBI" id="CHEBI:29105"/>
    </reaction>
</comment>
<name>A0A813WS18_9BILA</name>
<accession>A0A813WS18</accession>
<keyword evidence="8 22" id="KW-0812">Transmembrane</keyword>
<dbReference type="AlphaFoldDB" id="A0A813WS18"/>
<dbReference type="InterPro" id="IPR045316">
    <property type="entry name" value="Msc2-like"/>
</dbReference>
<comment type="caution">
    <text evidence="24">The sequence shown here is derived from an EMBL/GenBank/DDBJ whole genome shotgun (WGS) entry which is preliminary data.</text>
</comment>
<sequence>YSLLLTIIRLLWLFGLTLCGPLRTILLYEHSDIVILACFTSLFSTTQQKNTSRMRGTVFLLLAILAIFAFDNDDIRQKVGSLNKEVLDHPEGNLHRQIFIHLFYRFTSLIGVADHKGGVILLIIALLLRCTTNNFNKELILDIGGPKRFHTLTMCISTIFLTPLSLIVLIANKLVPNSAATLVADDATTVFSLSNNSGSWGLFSSYIIPIILISIFLFVFDFYSEQISLSKLDKPRTYRYSTYTMILGALIINVFWGGNISTSYINSISNEVYQQPSEHALSGGVVFAIVMLLFSTDLLSSPLKTHSGAFIGYSPQGTPLFNAAQRSSSQSLVTTLKLGLREILAQSDSRKIFYFLCINLMFTFVELLYGAWTNSLGLISDGFHMLFDCTALVMGLYAALMTRWKPTRVFSYGYGRVEVLSGFVNGLFLVVVAFFVFYEAVGRIFEPPTINTDRLLAVAVAGFAVNMIGLFSFSHAHSHGGGGSSHAHSGGGSHSHNQSVDHSHSHSHSHSHDHSHSHAEKSHDHSHSLTNNANMKGVFLHVLADTLGSVGVIISSLLIQYFGWYISDPLCSLFIAIMIFLSVLPLLKDSAMTLLLQTPSDIQIMLDKILRIENVQSISNEHFWALSSSQTIGTIHIQITNEGDEQKITSQAQTILKENQITNIAIQIEKQAFFNHLQGLNSALGQLSNSQRTFTYNQQQKYQI</sequence>
<feature type="compositionally biased region" description="Gly residues" evidence="21">
    <location>
        <begin position="481"/>
        <end position="493"/>
    </location>
</feature>
<feature type="transmembrane region" description="Helical" evidence="22">
    <location>
        <begin position="384"/>
        <end position="402"/>
    </location>
</feature>
<keyword evidence="14" id="KW-0406">Ion transport</keyword>
<dbReference type="GO" id="GO:0005385">
    <property type="term" value="F:zinc ion transmembrane transporter activity"/>
    <property type="evidence" value="ECO:0007669"/>
    <property type="project" value="InterPro"/>
</dbReference>
<dbReference type="GO" id="GO:1904257">
    <property type="term" value="P:zinc ion import into Golgi lumen"/>
    <property type="evidence" value="ECO:0007669"/>
    <property type="project" value="TreeGrafter"/>
</dbReference>
<dbReference type="NCBIfam" id="TIGR01297">
    <property type="entry name" value="CDF"/>
    <property type="match status" value="1"/>
</dbReference>
<reference evidence="24" key="1">
    <citation type="submission" date="2021-02" db="EMBL/GenBank/DDBJ databases">
        <authorList>
            <person name="Nowell W R."/>
        </authorList>
    </citation>
    <scope>NUCLEOTIDE SEQUENCE</scope>
</reference>
<evidence type="ECO:0000256" key="19">
    <source>
        <dbReference type="ARBA" id="ARBA00042217"/>
    </source>
</evidence>
<feature type="non-terminal residue" evidence="24">
    <location>
        <position position="1"/>
    </location>
</feature>
<dbReference type="Pfam" id="PF01545">
    <property type="entry name" value="Cation_efflux"/>
    <property type="match status" value="1"/>
</dbReference>
<evidence type="ECO:0000256" key="10">
    <source>
        <dbReference type="ARBA" id="ARBA00022833"/>
    </source>
</evidence>
<feature type="transmembrane region" description="Helical" evidence="22">
    <location>
        <begin position="200"/>
        <end position="220"/>
    </location>
</feature>
<evidence type="ECO:0000256" key="21">
    <source>
        <dbReference type="SAM" id="MobiDB-lite"/>
    </source>
</evidence>
<dbReference type="GO" id="GO:0015297">
    <property type="term" value="F:antiporter activity"/>
    <property type="evidence" value="ECO:0007669"/>
    <property type="project" value="UniProtKB-KW"/>
</dbReference>
<feature type="transmembrane region" description="Helical" evidence="22">
    <location>
        <begin position="280"/>
        <end position="299"/>
    </location>
</feature>
<proteinExistence type="inferred from homology"/>
<dbReference type="InterPro" id="IPR058533">
    <property type="entry name" value="Cation_efflux_TM"/>
</dbReference>
<feature type="transmembrane region" description="Helical" evidence="22">
    <location>
        <begin position="149"/>
        <end position="171"/>
    </location>
</feature>
<feature type="transmembrane region" description="Helical" evidence="22">
    <location>
        <begin position="414"/>
        <end position="435"/>
    </location>
</feature>
<evidence type="ECO:0000256" key="3">
    <source>
        <dbReference type="ARBA" id="ARBA00004557"/>
    </source>
</evidence>
<dbReference type="OrthoDB" id="78669at2759"/>
<keyword evidence="9" id="KW-0479">Metal-binding</keyword>
<keyword evidence="7" id="KW-0050">Antiport</keyword>
<evidence type="ECO:0000256" key="16">
    <source>
        <dbReference type="ARBA" id="ARBA00038531"/>
    </source>
</evidence>
<comment type="subcellular location">
    <subcellularLocation>
        <location evidence="3">Cytoplasmic vesicle</location>
        <location evidence="3">COPII-coated vesicle membrane</location>
        <topology evidence="3">Multi-pass membrane protein</topology>
    </subcellularLocation>
    <subcellularLocation>
        <location evidence="4">Cytoplasmic vesicle</location>
        <location evidence="4">Secretory vesicle membrane</location>
        <topology evidence="4">Multi-pass membrane protein</topology>
    </subcellularLocation>
    <subcellularLocation>
        <location evidence="2">Golgi apparatus</location>
        <location evidence="2">Golgi stack membrane</location>
        <topology evidence="2">Multi-pass membrane protein</topology>
    </subcellularLocation>
    <subcellularLocation>
        <location evidence="1">Golgi apparatus</location>
        <location evidence="1">trans-Golgi network membrane</location>
        <topology evidence="1">Multi-pass membrane protein</topology>
    </subcellularLocation>
</comment>
<evidence type="ECO:0000313" key="25">
    <source>
        <dbReference type="EMBL" id="CAF3647468.1"/>
    </source>
</evidence>
<evidence type="ECO:0000256" key="14">
    <source>
        <dbReference type="ARBA" id="ARBA00023065"/>
    </source>
</evidence>
<dbReference type="EMBL" id="CAJNOQ010001009">
    <property type="protein sequence ID" value="CAF0859794.1"/>
    <property type="molecule type" value="Genomic_DNA"/>
</dbReference>
<evidence type="ECO:0000256" key="7">
    <source>
        <dbReference type="ARBA" id="ARBA00022449"/>
    </source>
</evidence>
<feature type="transmembrane region" description="Helical" evidence="22">
    <location>
        <begin position="538"/>
        <end position="559"/>
    </location>
</feature>
<keyword evidence="13" id="KW-0333">Golgi apparatus</keyword>
<evidence type="ECO:0000256" key="9">
    <source>
        <dbReference type="ARBA" id="ARBA00022723"/>
    </source>
</evidence>
<dbReference type="GO" id="GO:0006882">
    <property type="term" value="P:intracellular zinc ion homeostasis"/>
    <property type="evidence" value="ECO:0007669"/>
    <property type="project" value="InterPro"/>
</dbReference>
<feature type="transmembrane region" description="Helical" evidence="22">
    <location>
        <begin position="53"/>
        <end position="70"/>
    </location>
</feature>
<evidence type="ECO:0000256" key="1">
    <source>
        <dbReference type="ARBA" id="ARBA00004166"/>
    </source>
</evidence>
<dbReference type="GO" id="GO:0032580">
    <property type="term" value="C:Golgi cisterna membrane"/>
    <property type="evidence" value="ECO:0007669"/>
    <property type="project" value="UniProtKB-SubCell"/>
</dbReference>
<dbReference type="Proteomes" id="UP000681722">
    <property type="component" value="Unassembled WGS sequence"/>
</dbReference>
<dbReference type="EMBL" id="CAJOBC010001009">
    <property type="protein sequence ID" value="CAF3647468.1"/>
    <property type="molecule type" value="Genomic_DNA"/>
</dbReference>
<keyword evidence="12 22" id="KW-1133">Transmembrane helix</keyword>
<feature type="transmembrane region" description="Helical" evidence="22">
    <location>
        <begin position="240"/>
        <end position="260"/>
    </location>
</feature>
<feature type="transmembrane region" description="Helical" evidence="22">
    <location>
        <begin position="455"/>
        <end position="473"/>
    </location>
</feature>
<dbReference type="InterPro" id="IPR027469">
    <property type="entry name" value="Cation_efflux_TMD_sf"/>
</dbReference>
<evidence type="ECO:0000256" key="11">
    <source>
        <dbReference type="ARBA" id="ARBA00022906"/>
    </source>
</evidence>
<evidence type="ECO:0000313" key="26">
    <source>
        <dbReference type="Proteomes" id="UP000663829"/>
    </source>
</evidence>
<keyword evidence="6" id="KW-0813">Transport</keyword>